<name>A0A9W7LF86_9STRA</name>
<evidence type="ECO:0000256" key="1">
    <source>
        <dbReference type="SAM" id="Coils"/>
    </source>
</evidence>
<evidence type="ECO:0000313" key="3">
    <source>
        <dbReference type="EMBL" id="GMI47696.1"/>
    </source>
</evidence>
<feature type="coiled-coil region" evidence="1">
    <location>
        <begin position="107"/>
        <end position="155"/>
    </location>
</feature>
<protein>
    <submittedName>
        <fullName evidence="3">Uncharacterized protein</fullName>
    </submittedName>
</protein>
<feature type="coiled-coil region" evidence="1">
    <location>
        <begin position="685"/>
        <end position="734"/>
    </location>
</feature>
<accession>A0A9W7LF86</accession>
<dbReference type="OrthoDB" id="200061at2759"/>
<proteinExistence type="predicted"/>
<evidence type="ECO:0000313" key="4">
    <source>
        <dbReference type="Proteomes" id="UP001165065"/>
    </source>
</evidence>
<feature type="compositionally biased region" description="Basic and acidic residues" evidence="2">
    <location>
        <begin position="896"/>
        <end position="910"/>
    </location>
</feature>
<feature type="coiled-coil region" evidence="1">
    <location>
        <begin position="764"/>
        <end position="862"/>
    </location>
</feature>
<comment type="caution">
    <text evidence="3">The sequence shown here is derived from an EMBL/GenBank/DDBJ whole genome shotgun (WGS) entry which is preliminary data.</text>
</comment>
<feature type="compositionally biased region" description="Low complexity" evidence="2">
    <location>
        <begin position="978"/>
        <end position="998"/>
    </location>
</feature>
<dbReference type="EMBL" id="BRYA01000355">
    <property type="protein sequence ID" value="GMI47696.1"/>
    <property type="molecule type" value="Genomic_DNA"/>
</dbReference>
<dbReference type="AlphaFoldDB" id="A0A9W7LF86"/>
<reference evidence="4" key="1">
    <citation type="journal article" date="2023" name="Commun. Biol.">
        <title>Genome analysis of Parmales, the sister group of diatoms, reveals the evolutionary specialization of diatoms from phago-mixotrophs to photoautotrophs.</title>
        <authorList>
            <person name="Ban H."/>
            <person name="Sato S."/>
            <person name="Yoshikawa S."/>
            <person name="Yamada K."/>
            <person name="Nakamura Y."/>
            <person name="Ichinomiya M."/>
            <person name="Sato N."/>
            <person name="Blanc-Mathieu R."/>
            <person name="Endo H."/>
            <person name="Kuwata A."/>
            <person name="Ogata H."/>
        </authorList>
    </citation>
    <scope>NUCLEOTIDE SEQUENCE [LARGE SCALE GENOMIC DNA]</scope>
</reference>
<keyword evidence="1" id="KW-0175">Coiled coil</keyword>
<organism evidence="3 4">
    <name type="scientific">Triparma columacea</name>
    <dbReference type="NCBI Taxonomy" id="722753"/>
    <lineage>
        <taxon>Eukaryota</taxon>
        <taxon>Sar</taxon>
        <taxon>Stramenopiles</taxon>
        <taxon>Ochrophyta</taxon>
        <taxon>Bolidophyceae</taxon>
        <taxon>Parmales</taxon>
        <taxon>Triparmaceae</taxon>
        <taxon>Triparma</taxon>
    </lineage>
</organism>
<feature type="coiled-coil region" evidence="1">
    <location>
        <begin position="586"/>
        <end position="653"/>
    </location>
</feature>
<gene>
    <name evidence="3" type="ORF">TrCOL_g6407</name>
</gene>
<dbReference type="Proteomes" id="UP001165065">
    <property type="component" value="Unassembled WGS sequence"/>
</dbReference>
<feature type="region of interest" description="Disordered" evidence="2">
    <location>
        <begin position="873"/>
        <end position="918"/>
    </location>
</feature>
<sequence>MRSLRSQVTALHSELKSRAKSMEALYEQNLLLWERVELYKTNVTENEAKAMASNAKIKDVGKVAEQRRKEAFDHLRGASKLRQGKGEELEFAKNQESEAMKTVMAMKSKLESVLEEERKRKVEVEMALDEDHRRKEDIKQRKRNLERAKNLQMVEDRLHSWWERSSRGAARSFALLHRATLVSKKMDRITHRFQLFTSRHYQVLTFAHWKRHHNQRVKHVKHRPATLLLRMRKRLAEILRAWSNFAHTRRLSRFKYIHGLMRRNLRTWRDNVAANRVDRHDRIIAQDAKYKLTLKLSFKKLAAFTKSCILPKDVLRSLNRKAAVHHRDALFHRWQRKVLGLRLTEDFDSFALKNIRNRSRLRVLSKFFRRIGQHCGMGRISRKRLRREFFKKWRAEHRHSMQEFELDYKADMMQHKVLLKRGLRNFRAFVDLSKREHNADLHFVRRMFSRYLGNVRFVQDQRVKALIATNHFFTHLTRIAFNGWRFKSTKADAFLMRKNGRLVGKLFRNWVMFVPLVRHEQKRDSIIEKMNDEREKVRLATILKKWKIHANMRKRARVTSEKVKLQVDQKTKRSALSSWFIVFMRVKRAKNTVAEIEEENTKVRLSELNKTKGGLIEKQREASERRAEIESELQDMKEMKADLKLKAVETKDTIEEKSINLARVKVEIQMNSASLSQTLREAAKLEKIENQRQREEDKSTRAANLRKLKGKKEVGKIEEEKKKLQDAIVHAQDVMKKVQSSIDEEGKGSLNLIYAFEKTARDANKEVLALRDEEAKEAAELEQTRHRLEEIRIKKVRAELERKDHKDKLSGGIFSERTNELNVLRMRVAESEKRAEEAVLLLREKEEEILELQVEMKQAKESQEMQRLLSAADGAGEDPGRPLGLSLSDMGIAVRQSEESKKKREEEERSKVRRAKLPKFPKMKSVQRNFITDARDATKAEQRIFELENLGQAFDLAVSTNSLWSDTTEIEGGETATDDNNTSQTSTTAASSPSVPDTSITLLELTETSRPMYEIEELDSLEDTIDDLQKRLLQRLTTGEERFQF</sequence>
<feature type="region of interest" description="Disordered" evidence="2">
    <location>
        <begin position="971"/>
        <end position="998"/>
    </location>
</feature>
<evidence type="ECO:0000256" key="2">
    <source>
        <dbReference type="SAM" id="MobiDB-lite"/>
    </source>
</evidence>
<keyword evidence="4" id="KW-1185">Reference proteome</keyword>